<sequence>MEYKMSASLMCMDFLDFKQQLEILDKYMDLFHIDIIDGVYSKNLSLSPTLMEYFNKVITKPMDVHLATLYPEDWIELSAKAGAKYISLQYDVIQNQAFRLFQKIRDYNCLPGLVINPAITVEQSFNCLSKIDLLTIMMVDPGFPGQKFVYESLKNIEEAANVREKNNFSYKIQVDGSVNQNTYKSLIDAGADIFVLGSSGLFNLDQDINNACEIQKKDFLNAIKK</sequence>
<dbReference type="PATRIC" id="fig|883112.3.peg.982"/>
<gene>
    <name evidence="3" type="ORF">HMPREF9707_00985</name>
</gene>
<dbReference type="GO" id="GO:0016857">
    <property type="term" value="F:racemase and epimerase activity, acting on carbohydrates and derivatives"/>
    <property type="evidence" value="ECO:0007669"/>
    <property type="project" value="InterPro"/>
</dbReference>
<accession>K1M0G0</accession>
<dbReference type="SUPFAM" id="SSF51366">
    <property type="entry name" value="Ribulose-phoshate binding barrel"/>
    <property type="match status" value="1"/>
</dbReference>
<dbReference type="HOGENOM" id="CLU_054856_2_1_9"/>
<dbReference type="GO" id="GO:0005975">
    <property type="term" value="P:carbohydrate metabolic process"/>
    <property type="evidence" value="ECO:0007669"/>
    <property type="project" value="InterPro"/>
</dbReference>
<dbReference type="RefSeq" id="WP_006701632.1">
    <property type="nucleotide sequence ID" value="NZ_JH932301.1"/>
</dbReference>
<dbReference type="InterPro" id="IPR013785">
    <property type="entry name" value="Aldolase_TIM"/>
</dbReference>
<evidence type="ECO:0000256" key="1">
    <source>
        <dbReference type="ARBA" id="ARBA00022723"/>
    </source>
</evidence>
<name>K1M0G0_9LACT</name>
<dbReference type="AlphaFoldDB" id="K1M0G0"/>
<dbReference type="eggNOG" id="COG0036">
    <property type="taxonomic scope" value="Bacteria"/>
</dbReference>
<dbReference type="PANTHER" id="PTHR11749">
    <property type="entry name" value="RIBULOSE-5-PHOSPHATE-3-EPIMERASE"/>
    <property type="match status" value="1"/>
</dbReference>
<comment type="caution">
    <text evidence="3">The sequence shown here is derived from an EMBL/GenBank/DDBJ whole genome shotgun (WGS) entry which is preliminary data.</text>
</comment>
<dbReference type="STRING" id="883112.HMPREF9707_00985"/>
<dbReference type="InterPro" id="IPR011060">
    <property type="entry name" value="RibuloseP-bd_barrel"/>
</dbReference>
<evidence type="ECO:0000313" key="3">
    <source>
        <dbReference type="EMBL" id="EKB55798.1"/>
    </source>
</evidence>
<dbReference type="Proteomes" id="UP000005147">
    <property type="component" value="Unassembled WGS sequence"/>
</dbReference>
<protein>
    <submittedName>
        <fullName evidence="3">Ribulose-phosphate 3-epimerase</fullName>
    </submittedName>
</protein>
<dbReference type="CDD" id="cd00429">
    <property type="entry name" value="RPE"/>
    <property type="match status" value="1"/>
</dbReference>
<proteinExistence type="predicted"/>
<keyword evidence="4" id="KW-1185">Reference proteome</keyword>
<dbReference type="GO" id="GO:0046872">
    <property type="term" value="F:metal ion binding"/>
    <property type="evidence" value="ECO:0007669"/>
    <property type="project" value="UniProtKB-KW"/>
</dbReference>
<dbReference type="InterPro" id="IPR000056">
    <property type="entry name" value="Ribul_P_3_epim-like"/>
</dbReference>
<organism evidence="3 4">
    <name type="scientific">Falseniella ignava CCUG 37419</name>
    <dbReference type="NCBI Taxonomy" id="883112"/>
    <lineage>
        <taxon>Bacteria</taxon>
        <taxon>Bacillati</taxon>
        <taxon>Bacillota</taxon>
        <taxon>Bacilli</taxon>
        <taxon>Lactobacillales</taxon>
        <taxon>Aerococcaceae</taxon>
        <taxon>Falseniella</taxon>
    </lineage>
</organism>
<reference evidence="3 4" key="1">
    <citation type="submission" date="2012-07" db="EMBL/GenBank/DDBJ databases">
        <title>The Genome Sequence of Facklamia ignava CCUG 37419.</title>
        <authorList>
            <consortium name="The Broad Institute Genome Sequencing Platform"/>
            <person name="Earl A."/>
            <person name="Ward D."/>
            <person name="Feldgarden M."/>
            <person name="Gevers D."/>
            <person name="Huys G."/>
            <person name="Walker B."/>
            <person name="Young S.K."/>
            <person name="Zeng Q."/>
            <person name="Gargeya S."/>
            <person name="Fitzgerald M."/>
            <person name="Haas B."/>
            <person name="Abouelleil A."/>
            <person name="Alvarado L."/>
            <person name="Arachchi H.M."/>
            <person name="Berlin A.M."/>
            <person name="Chapman S.B."/>
            <person name="Goldberg J."/>
            <person name="Griggs A."/>
            <person name="Gujja S."/>
            <person name="Hansen M."/>
            <person name="Howarth C."/>
            <person name="Imamovic A."/>
            <person name="Larimer J."/>
            <person name="McCowen C."/>
            <person name="Montmayeur A."/>
            <person name="Murphy C."/>
            <person name="Neiman D."/>
            <person name="Pearson M."/>
            <person name="Priest M."/>
            <person name="Roberts A."/>
            <person name="Saif S."/>
            <person name="Shea T."/>
            <person name="Sisk P."/>
            <person name="Sykes S."/>
            <person name="Wortman J."/>
            <person name="Nusbaum C."/>
            <person name="Birren B."/>
        </authorList>
    </citation>
    <scope>NUCLEOTIDE SEQUENCE [LARGE SCALE GENOMIC DNA]</scope>
    <source>
        <strain evidence="3 4">CCUG 37419</strain>
    </source>
</reference>
<dbReference type="Gene3D" id="3.20.20.70">
    <property type="entry name" value="Aldolase class I"/>
    <property type="match status" value="1"/>
</dbReference>
<dbReference type="EMBL" id="AGZE01000026">
    <property type="protein sequence ID" value="EKB55798.1"/>
    <property type="molecule type" value="Genomic_DNA"/>
</dbReference>
<evidence type="ECO:0000313" key="4">
    <source>
        <dbReference type="Proteomes" id="UP000005147"/>
    </source>
</evidence>
<evidence type="ECO:0000256" key="2">
    <source>
        <dbReference type="ARBA" id="ARBA00023235"/>
    </source>
</evidence>
<dbReference type="Pfam" id="PF00834">
    <property type="entry name" value="Ribul_P_3_epim"/>
    <property type="match status" value="1"/>
</dbReference>
<keyword evidence="2" id="KW-0413">Isomerase</keyword>
<keyword evidence="1" id="KW-0479">Metal-binding</keyword>